<organism evidence="5 6">
    <name type="scientific">Auraticoccus monumenti</name>
    <dbReference type="NCBI Taxonomy" id="675864"/>
    <lineage>
        <taxon>Bacteria</taxon>
        <taxon>Bacillati</taxon>
        <taxon>Actinomycetota</taxon>
        <taxon>Actinomycetes</taxon>
        <taxon>Propionibacteriales</taxon>
        <taxon>Propionibacteriaceae</taxon>
        <taxon>Auraticoccus</taxon>
    </lineage>
</organism>
<evidence type="ECO:0000313" key="4">
    <source>
        <dbReference type="EMBL" id="SDD03096.1"/>
    </source>
</evidence>
<name>A0A1G7F4M3_9ACTN</name>
<evidence type="ECO:0000259" key="3">
    <source>
        <dbReference type="Pfam" id="PF13439"/>
    </source>
</evidence>
<keyword evidence="6" id="KW-1185">Reference proteome</keyword>
<keyword evidence="2 5" id="KW-0808">Transferase</keyword>
<dbReference type="PANTHER" id="PTHR12526">
    <property type="entry name" value="GLYCOSYLTRANSFERASE"/>
    <property type="match status" value="1"/>
</dbReference>
<dbReference type="SUPFAM" id="SSF53756">
    <property type="entry name" value="UDP-Glycosyltransferase/glycogen phosphorylase"/>
    <property type="match status" value="1"/>
</dbReference>
<feature type="domain" description="Glycosyltransferase subfamily 4-like N-terminal" evidence="3">
    <location>
        <begin position="17"/>
        <end position="170"/>
    </location>
</feature>
<proteinExistence type="predicted"/>
<dbReference type="Proteomes" id="UP000198546">
    <property type="component" value="Chromosome i"/>
</dbReference>
<dbReference type="InterPro" id="IPR028098">
    <property type="entry name" value="Glyco_trans_4-like_N"/>
</dbReference>
<evidence type="ECO:0000256" key="2">
    <source>
        <dbReference type="ARBA" id="ARBA00022679"/>
    </source>
</evidence>
<dbReference type="Pfam" id="PF13439">
    <property type="entry name" value="Glyco_transf_4"/>
    <property type="match status" value="1"/>
</dbReference>
<protein>
    <submittedName>
        <fullName evidence="5">Glycosyltransferase involved in cell wall bisynthesis</fullName>
    </submittedName>
</protein>
<dbReference type="AlphaFoldDB" id="A0A1G7F4M3"/>
<evidence type="ECO:0000313" key="5">
    <source>
        <dbReference type="EMBL" id="SDE70900.1"/>
    </source>
</evidence>
<dbReference type="GO" id="GO:0016757">
    <property type="term" value="F:glycosyltransferase activity"/>
    <property type="evidence" value="ECO:0007669"/>
    <property type="project" value="UniProtKB-KW"/>
</dbReference>
<accession>A0A1G7F4M3</accession>
<dbReference type="Pfam" id="PF13692">
    <property type="entry name" value="Glyco_trans_1_4"/>
    <property type="match status" value="1"/>
</dbReference>
<dbReference type="Gene3D" id="3.40.50.2000">
    <property type="entry name" value="Glycogen Phosphorylase B"/>
    <property type="match status" value="2"/>
</dbReference>
<dbReference type="RefSeq" id="WP_197679127.1">
    <property type="nucleotide sequence ID" value="NZ_LT629688.1"/>
</dbReference>
<dbReference type="EMBL" id="LT629688">
    <property type="protein sequence ID" value="SDE70900.1"/>
    <property type="molecule type" value="Genomic_DNA"/>
</dbReference>
<reference evidence="5 6" key="1">
    <citation type="submission" date="2016-10" db="EMBL/GenBank/DDBJ databases">
        <authorList>
            <person name="de Groot N.N."/>
        </authorList>
    </citation>
    <scope>NUCLEOTIDE SEQUENCE [LARGE SCALE GENOMIC DNA]</scope>
    <source>
        <strain evidence="5 6">MON 2.2</strain>
    </source>
</reference>
<dbReference type="EMBL" id="LT629688">
    <property type="protein sequence ID" value="SDD03096.1"/>
    <property type="molecule type" value="Genomic_DNA"/>
</dbReference>
<dbReference type="STRING" id="675864.SAMN04489747_0006"/>
<gene>
    <name evidence="4" type="ORF">SAMN04489747_0006</name>
    <name evidence="5" type="ORF">SAMN04489747_4145</name>
</gene>
<evidence type="ECO:0000256" key="1">
    <source>
        <dbReference type="ARBA" id="ARBA00022676"/>
    </source>
</evidence>
<sequence>MVAVKTVEGGLWVLPQVREACRRGAKVTVITPTGEGRLTRALAQLAKEEPGVTHVPSPYDFTFRRPWRVPVGLFRLRRLLRRLNPDAVLYHLYATALAVRLATLGLQLRRVYMVAGPLYLDAPLIRWVERFLSRLDDVIICGSEHTRRRYLALGLPPDRLRAIPYGVDLSAYEQAPAEAVHRERLGLKAHSFVAVMVAYVYAPKRIVHRGEGIKGHRHLLEAWQVFHAQHPETELLLVGSGFDSAGEHHRQHLKDIFMSGSQSHGIHWLDSVEDVRDAYGVADVSVSPSLSENHGAVLEASSMGVPSIVSDAGALPETVSSASGWIFHAGDTLELGHRLEAAFAEWKSVGLERRGQYARELMVERFDLSALVRLVIDCTDV</sequence>
<evidence type="ECO:0000313" key="6">
    <source>
        <dbReference type="Proteomes" id="UP000198546"/>
    </source>
</evidence>
<keyword evidence="1" id="KW-0328">Glycosyltransferase</keyword>